<comment type="caution">
    <text evidence="1">The sequence shown here is derived from an EMBL/GenBank/DDBJ whole genome shotgun (WGS) entry which is preliminary data.</text>
</comment>
<dbReference type="Proteomes" id="UP000648908">
    <property type="component" value="Unassembled WGS sequence"/>
</dbReference>
<dbReference type="AlphaFoldDB" id="A0A8K0VFK8"/>
<dbReference type="EMBL" id="JAESVN010000010">
    <property type="protein sequence ID" value="MBL4918875.1"/>
    <property type="molecule type" value="Genomic_DNA"/>
</dbReference>
<gene>
    <name evidence="1" type="ORF">JL811_16750</name>
</gene>
<organism evidence="1 2">
    <name type="scientific">Szabonella alba</name>
    <dbReference type="NCBI Taxonomy" id="2804194"/>
    <lineage>
        <taxon>Bacteria</taxon>
        <taxon>Pseudomonadati</taxon>
        <taxon>Pseudomonadota</taxon>
        <taxon>Alphaproteobacteria</taxon>
        <taxon>Rhodobacterales</taxon>
        <taxon>Paracoccaceae</taxon>
        <taxon>Szabonella</taxon>
    </lineage>
</organism>
<evidence type="ECO:0000313" key="2">
    <source>
        <dbReference type="Proteomes" id="UP000648908"/>
    </source>
</evidence>
<reference evidence="1" key="1">
    <citation type="submission" date="2021-01" db="EMBL/GenBank/DDBJ databases">
        <title>Tabrizicola alba sp. nov. a motile alkaliphilic bacterium isolated from a soda lake.</title>
        <authorList>
            <person name="Szuroczki S."/>
            <person name="Abbaszade G."/>
            <person name="Schumann P."/>
            <person name="Toth E."/>
        </authorList>
    </citation>
    <scope>NUCLEOTIDE SEQUENCE</scope>
    <source>
        <strain evidence="1">DMG-N-6</strain>
    </source>
</reference>
<proteinExistence type="predicted"/>
<keyword evidence="2" id="KW-1185">Reference proteome</keyword>
<accession>A0A8K0VFK8</accession>
<evidence type="ECO:0000313" key="1">
    <source>
        <dbReference type="EMBL" id="MBL4918875.1"/>
    </source>
</evidence>
<name>A0A8K0VFK8_9RHOB</name>
<dbReference type="RefSeq" id="WP_202689857.1">
    <property type="nucleotide sequence ID" value="NZ_JAESVN010000010.1"/>
</dbReference>
<protein>
    <submittedName>
        <fullName evidence="1">Uncharacterized protein</fullName>
    </submittedName>
</protein>
<sequence>MQQGYLDGPLARRFGDGTAALPGLAFLTDLDTGLRRPGANRAAIVTGGADRFEVNNAGAILNGLLSGTAVTQNPMDGTSGRLMKVGDFGLGAFGVLLAGSTPLKDRNLALGRYCYARNSIPDAPNASTWIHTLDVIAVPTFVVGGGNVRRSWITTRVTTYDNCPEISDLYRTRRQFSFDIQYSIQTKRLGSALLIVSDQVRFTQGLPLNPFLGSQRQTPST</sequence>